<dbReference type="STRING" id="570519.SAMN04488116_1377"/>
<reference evidence="4" key="1">
    <citation type="submission" date="2016-11" db="EMBL/GenBank/DDBJ databases">
        <authorList>
            <person name="Varghese N."/>
            <person name="Submissions S."/>
        </authorList>
    </citation>
    <scope>NUCLEOTIDE SEQUENCE [LARGE SCALE GENOMIC DNA]</scope>
    <source>
        <strain evidence="4">DSM 22638</strain>
    </source>
</reference>
<proteinExistence type="predicted"/>
<dbReference type="AlphaFoldDB" id="A0A1M5K501"/>
<accession>A0A1M5K501</accession>
<evidence type="ECO:0000313" key="4">
    <source>
        <dbReference type="Proteomes" id="UP000184532"/>
    </source>
</evidence>
<dbReference type="OrthoDB" id="1522899at2"/>
<sequence>MTKKHYLTMIAVLMSMGLSMAQAQNPECMTNLSIYAEHAKVKNYDAAYEPWKMVYESCPDINKANFSYGEKILAHKIKNSSGADKDGYIQDLMSLYDASLKYFPAKFSKAGVTIDKALLSYDNKMASDEQLYGMLGKAFKEDRKNFKNPKALYLYFSTLVDLHEGNKKDLQEVFDVYDDVTEKVEEENKKLTAVVTKLLPKDSLGTLTSKEKRQLRVATTNSKSYGKIATSIDSKLGALADCGNLIPLYEKSYEAKKNDVNWVKRAVGRMFSKECTDDPMFQKLFEAQLALDPSADAYLYGGTLKQKAGDSKGAIADFNKAVELETDNFRKSNILYKIATTVRRSSKSKARSYALKAVDANPANGKAYLLIANLYASSANACGSTPFEKRAIYWKAADMARKAGRVDPSLSGRASKSAASYAAKAPTKEMIFSSGKAGQTVSFSCWVGGSVRVPSL</sequence>
<dbReference type="InterPro" id="IPR019734">
    <property type="entry name" value="TPR_rpt"/>
</dbReference>
<feature type="repeat" description="TPR" evidence="1">
    <location>
        <begin position="295"/>
        <end position="328"/>
    </location>
</feature>
<feature type="signal peptide" evidence="2">
    <location>
        <begin position="1"/>
        <end position="23"/>
    </location>
</feature>
<organism evidence="3 4">
    <name type="scientific">Flagellimonas flava</name>
    <dbReference type="NCBI Taxonomy" id="570519"/>
    <lineage>
        <taxon>Bacteria</taxon>
        <taxon>Pseudomonadati</taxon>
        <taxon>Bacteroidota</taxon>
        <taxon>Flavobacteriia</taxon>
        <taxon>Flavobacteriales</taxon>
        <taxon>Flavobacteriaceae</taxon>
        <taxon>Flagellimonas</taxon>
    </lineage>
</organism>
<gene>
    <name evidence="3" type="ORF">SAMN04488116_1377</name>
</gene>
<protein>
    <submittedName>
        <fullName evidence="3">Uncharacterized protein</fullName>
    </submittedName>
</protein>
<evidence type="ECO:0000256" key="1">
    <source>
        <dbReference type="PROSITE-ProRule" id="PRU00339"/>
    </source>
</evidence>
<dbReference type="SUPFAM" id="SSF48452">
    <property type="entry name" value="TPR-like"/>
    <property type="match status" value="1"/>
</dbReference>
<dbReference type="InterPro" id="IPR011990">
    <property type="entry name" value="TPR-like_helical_dom_sf"/>
</dbReference>
<keyword evidence="4" id="KW-1185">Reference proteome</keyword>
<keyword evidence="2" id="KW-0732">Signal</keyword>
<evidence type="ECO:0000256" key="2">
    <source>
        <dbReference type="SAM" id="SignalP"/>
    </source>
</evidence>
<dbReference type="Proteomes" id="UP000184532">
    <property type="component" value="Unassembled WGS sequence"/>
</dbReference>
<keyword evidence="1" id="KW-0802">TPR repeat</keyword>
<feature type="chain" id="PRO_5012928829" evidence="2">
    <location>
        <begin position="24"/>
        <end position="456"/>
    </location>
</feature>
<dbReference type="PROSITE" id="PS50005">
    <property type="entry name" value="TPR"/>
    <property type="match status" value="1"/>
</dbReference>
<dbReference type="Gene3D" id="1.25.40.10">
    <property type="entry name" value="Tetratricopeptide repeat domain"/>
    <property type="match status" value="1"/>
</dbReference>
<dbReference type="RefSeq" id="WP_073177675.1">
    <property type="nucleotide sequence ID" value="NZ_FQWL01000002.1"/>
</dbReference>
<name>A0A1M5K501_9FLAO</name>
<dbReference type="EMBL" id="FQWL01000002">
    <property type="protein sequence ID" value="SHG47660.1"/>
    <property type="molecule type" value="Genomic_DNA"/>
</dbReference>
<evidence type="ECO:0000313" key="3">
    <source>
        <dbReference type="EMBL" id="SHG47660.1"/>
    </source>
</evidence>